<protein>
    <submittedName>
        <fullName evidence="1">Uncharacterized protein</fullName>
    </submittedName>
</protein>
<comment type="caution">
    <text evidence="1">The sequence shown here is derived from an EMBL/GenBank/DDBJ whole genome shotgun (WGS) entry which is preliminary data.</text>
</comment>
<dbReference type="OrthoDB" id="989112at2759"/>
<accession>A0A811SH38</accession>
<dbReference type="PANTHER" id="PTHR36344">
    <property type="entry name" value="RX N-TERMINAL DOMAIN-CONTAINING PROTEIN"/>
    <property type="match status" value="1"/>
</dbReference>
<dbReference type="AlphaFoldDB" id="A0A811SH38"/>
<gene>
    <name evidence="1" type="ORF">NCGR_LOCUS66228</name>
</gene>
<keyword evidence="2" id="KW-1185">Reference proteome</keyword>
<evidence type="ECO:0000313" key="2">
    <source>
        <dbReference type="Proteomes" id="UP000604825"/>
    </source>
</evidence>
<sequence>MGIAARLAIIPQEILNIENEKLELEQSLDLTQEPMFLSFVDPVVWIHNPVVWIENYRLYVRDKIRILEMRKRALLSEQQSLIVKAALRGDRGN</sequence>
<organism evidence="1 2">
    <name type="scientific">Miscanthus lutarioriparius</name>
    <dbReference type="NCBI Taxonomy" id="422564"/>
    <lineage>
        <taxon>Eukaryota</taxon>
        <taxon>Viridiplantae</taxon>
        <taxon>Streptophyta</taxon>
        <taxon>Embryophyta</taxon>
        <taxon>Tracheophyta</taxon>
        <taxon>Spermatophyta</taxon>
        <taxon>Magnoliopsida</taxon>
        <taxon>Liliopsida</taxon>
        <taxon>Poales</taxon>
        <taxon>Poaceae</taxon>
        <taxon>PACMAD clade</taxon>
        <taxon>Panicoideae</taxon>
        <taxon>Andropogonodae</taxon>
        <taxon>Andropogoneae</taxon>
        <taxon>Saccharinae</taxon>
        <taxon>Miscanthus</taxon>
    </lineage>
</organism>
<name>A0A811SH38_9POAL</name>
<dbReference type="PANTHER" id="PTHR36344:SF1">
    <property type="entry name" value="RX N-TERMINAL DOMAIN-CONTAINING PROTEIN"/>
    <property type="match status" value="1"/>
</dbReference>
<dbReference type="Proteomes" id="UP000604825">
    <property type="component" value="Unassembled WGS sequence"/>
</dbReference>
<dbReference type="EMBL" id="CAJGYO010000392">
    <property type="protein sequence ID" value="CAD6342131.1"/>
    <property type="molecule type" value="Genomic_DNA"/>
</dbReference>
<evidence type="ECO:0000313" key="1">
    <source>
        <dbReference type="EMBL" id="CAD6342131.1"/>
    </source>
</evidence>
<proteinExistence type="predicted"/>
<reference evidence="1" key="1">
    <citation type="submission" date="2020-10" db="EMBL/GenBank/DDBJ databases">
        <authorList>
            <person name="Han B."/>
            <person name="Lu T."/>
            <person name="Zhao Q."/>
            <person name="Huang X."/>
            <person name="Zhao Y."/>
        </authorList>
    </citation>
    <scope>NUCLEOTIDE SEQUENCE</scope>
</reference>